<dbReference type="PROSITE" id="PS50893">
    <property type="entry name" value="ABC_TRANSPORTER_2"/>
    <property type="match status" value="1"/>
</dbReference>
<dbReference type="InterPro" id="IPR017871">
    <property type="entry name" value="ABC_transporter-like_CS"/>
</dbReference>
<dbReference type="Pfam" id="PF00005">
    <property type="entry name" value="ABC_tran"/>
    <property type="match status" value="1"/>
</dbReference>
<dbReference type="InterPro" id="IPR027417">
    <property type="entry name" value="P-loop_NTPase"/>
</dbReference>
<name>A0A559JND8_9BACL</name>
<keyword evidence="2" id="KW-0547">Nucleotide-binding</keyword>
<dbReference type="OrthoDB" id="9802264at2"/>
<dbReference type="GO" id="GO:0015418">
    <property type="term" value="F:ABC-type quaternary ammonium compound transporting activity"/>
    <property type="evidence" value="ECO:0007669"/>
    <property type="project" value="UniProtKB-EC"/>
</dbReference>
<dbReference type="PANTHER" id="PTHR42781">
    <property type="entry name" value="SPERMIDINE/PUTRESCINE IMPORT ATP-BINDING PROTEIN POTA"/>
    <property type="match status" value="1"/>
</dbReference>
<keyword evidence="10" id="KW-1185">Reference proteome</keyword>
<comment type="subunit">
    <text evidence="5">The complex is composed of two ATP-binding proteins (OpuCA), two transmembrane proteins (OpuCB and OpuCD) and a solute-binding protein (OpuCC).</text>
</comment>
<dbReference type="Gene3D" id="3.40.50.300">
    <property type="entry name" value="P-loop containing nucleotide triphosphate hydrolases"/>
    <property type="match status" value="1"/>
</dbReference>
<dbReference type="EC" id="7.6.2.9" evidence="6"/>
<evidence type="ECO:0000256" key="3">
    <source>
        <dbReference type="ARBA" id="ARBA00022840"/>
    </source>
</evidence>
<dbReference type="RefSeq" id="WP_144700681.1">
    <property type="nucleotide sequence ID" value="NZ_VNJJ01000004.1"/>
</dbReference>
<dbReference type="PROSITE" id="PS00211">
    <property type="entry name" value="ABC_TRANSPORTER_1"/>
    <property type="match status" value="1"/>
</dbReference>
<dbReference type="Proteomes" id="UP000316330">
    <property type="component" value="Unassembled WGS sequence"/>
</dbReference>
<evidence type="ECO:0000256" key="2">
    <source>
        <dbReference type="ARBA" id="ARBA00022741"/>
    </source>
</evidence>
<dbReference type="GO" id="GO:0005524">
    <property type="term" value="F:ATP binding"/>
    <property type="evidence" value="ECO:0007669"/>
    <property type="project" value="UniProtKB-KW"/>
</dbReference>
<proteinExistence type="predicted"/>
<gene>
    <name evidence="9" type="ORF">FPZ45_09690</name>
</gene>
<dbReference type="SMART" id="SM00382">
    <property type="entry name" value="AAA"/>
    <property type="match status" value="1"/>
</dbReference>
<evidence type="ECO:0000256" key="4">
    <source>
        <dbReference type="ARBA" id="ARBA00052482"/>
    </source>
</evidence>
<evidence type="ECO:0000256" key="6">
    <source>
        <dbReference type="ARBA" id="ARBA00066388"/>
    </source>
</evidence>
<dbReference type="GO" id="GO:0016887">
    <property type="term" value="F:ATP hydrolysis activity"/>
    <property type="evidence" value="ECO:0007669"/>
    <property type="project" value="InterPro"/>
</dbReference>
<sequence>MNASYLELQGIRKTFGGSIVLDNVDLSIQEGELVTLLGPSGCGKSTLLRCIAGLTEPDGGRILLGRKDIASLPPRNREVGMVFQSYALFPNLTVYGNIEYGLKMRGVDKAERQRRCEELLALVDLEEKRGAYPQQLSGGQQQRVALARSLAVQPKVLLLDEPLSALDAKIRKNLRSEIRDIQKKLNMTTIFVTHDQEEALTLSDRICIMNNGHIVQDGTPETLYSRPRTEFVARFMGSYNVLTHAEAVRLFGDDIGRAESYALRPESVRLLAGFGEHGFSESVGGRIVEGTIDSVSVLGNVIRYSVMANGVRLTIDMLNDGRTFRTETSGAVRLALNPSQLLQLEKEGA</sequence>
<accession>A0A559JND8</accession>
<feature type="domain" description="ABC transporter" evidence="8">
    <location>
        <begin position="6"/>
        <end position="236"/>
    </location>
</feature>
<dbReference type="InterPro" id="IPR050093">
    <property type="entry name" value="ABC_SmlMolc_Importer"/>
</dbReference>
<comment type="caution">
    <text evidence="9">The sequence shown here is derived from an EMBL/GenBank/DDBJ whole genome shotgun (WGS) entry which is preliminary data.</text>
</comment>
<evidence type="ECO:0000256" key="5">
    <source>
        <dbReference type="ARBA" id="ARBA00063934"/>
    </source>
</evidence>
<keyword evidence="1" id="KW-0813">Transport</keyword>
<dbReference type="InterPro" id="IPR003593">
    <property type="entry name" value="AAA+_ATPase"/>
</dbReference>
<evidence type="ECO:0000313" key="9">
    <source>
        <dbReference type="EMBL" id="TVY01399.1"/>
    </source>
</evidence>
<dbReference type="SUPFAM" id="SSF52540">
    <property type="entry name" value="P-loop containing nucleoside triphosphate hydrolases"/>
    <property type="match status" value="1"/>
</dbReference>
<protein>
    <recommendedName>
        <fullName evidence="7">Carnitine transport ATP-binding protein OpuCA</fullName>
        <ecNumber evidence="6">7.6.2.9</ecNumber>
    </recommendedName>
</protein>
<keyword evidence="3 9" id="KW-0067">ATP-binding</keyword>
<dbReference type="FunFam" id="3.40.50.300:FF:000425">
    <property type="entry name" value="Probable ABC transporter, ATP-binding subunit"/>
    <property type="match status" value="1"/>
</dbReference>
<evidence type="ECO:0000313" key="10">
    <source>
        <dbReference type="Proteomes" id="UP000316330"/>
    </source>
</evidence>
<reference evidence="9 10" key="1">
    <citation type="submission" date="2019-07" db="EMBL/GenBank/DDBJ databases">
        <authorList>
            <person name="Kim J."/>
        </authorList>
    </citation>
    <scope>NUCLEOTIDE SEQUENCE [LARGE SCALE GENOMIC DNA]</scope>
    <source>
        <strain evidence="9 10">G13</strain>
    </source>
</reference>
<evidence type="ECO:0000259" key="8">
    <source>
        <dbReference type="PROSITE" id="PS50893"/>
    </source>
</evidence>
<evidence type="ECO:0000256" key="7">
    <source>
        <dbReference type="ARBA" id="ARBA00070305"/>
    </source>
</evidence>
<dbReference type="AlphaFoldDB" id="A0A559JND8"/>
<dbReference type="EMBL" id="VNJJ01000004">
    <property type="protein sequence ID" value="TVY01399.1"/>
    <property type="molecule type" value="Genomic_DNA"/>
</dbReference>
<dbReference type="PANTHER" id="PTHR42781:SF4">
    <property type="entry name" value="SPERMIDINE_PUTRESCINE IMPORT ATP-BINDING PROTEIN POTA"/>
    <property type="match status" value="1"/>
</dbReference>
<evidence type="ECO:0000256" key="1">
    <source>
        <dbReference type="ARBA" id="ARBA00022448"/>
    </source>
</evidence>
<organism evidence="9 10">
    <name type="scientific">Cohnella terricola</name>
    <dbReference type="NCBI Taxonomy" id="1289167"/>
    <lineage>
        <taxon>Bacteria</taxon>
        <taxon>Bacillati</taxon>
        <taxon>Bacillota</taxon>
        <taxon>Bacilli</taxon>
        <taxon>Bacillales</taxon>
        <taxon>Paenibacillaceae</taxon>
        <taxon>Cohnella</taxon>
    </lineage>
</organism>
<comment type="catalytic activity">
    <reaction evidence="4">
        <text>a quaternary ammonium(out) + ATP + H2O = a quaternary ammonium(in) + ADP + phosphate + H(+)</text>
        <dbReference type="Rhea" id="RHEA:11036"/>
        <dbReference type="ChEBI" id="CHEBI:15377"/>
        <dbReference type="ChEBI" id="CHEBI:15378"/>
        <dbReference type="ChEBI" id="CHEBI:30616"/>
        <dbReference type="ChEBI" id="CHEBI:35267"/>
        <dbReference type="ChEBI" id="CHEBI:43474"/>
        <dbReference type="ChEBI" id="CHEBI:456216"/>
        <dbReference type="EC" id="7.6.2.9"/>
    </reaction>
</comment>
<dbReference type="InterPro" id="IPR003439">
    <property type="entry name" value="ABC_transporter-like_ATP-bd"/>
</dbReference>